<evidence type="ECO:0000313" key="1">
    <source>
        <dbReference type="EMBL" id="KOX77623.1"/>
    </source>
</evidence>
<dbReference type="EMBL" id="KQ435729">
    <property type="protein sequence ID" value="KOX77623.1"/>
    <property type="molecule type" value="Genomic_DNA"/>
</dbReference>
<gene>
    <name evidence="1" type="ORF">WN51_09288</name>
</gene>
<name>A0A0M9A7Q2_9HYME</name>
<sequence>MENHFADRGLRLKQKVYEQPVNNIETLKLRIMQACNEIIDVQCQSTTSVIDRCNAYLQADVINTTIFFNNIRNKPELFRCHTLPSSTTLVFEIDFSRDISQRMQSIPIPIDARKS</sequence>
<reference evidence="1 2" key="1">
    <citation type="submission" date="2015-07" db="EMBL/GenBank/DDBJ databases">
        <title>The genome of Melipona quadrifasciata.</title>
        <authorList>
            <person name="Pan H."/>
            <person name="Kapheim K."/>
        </authorList>
    </citation>
    <scope>NUCLEOTIDE SEQUENCE [LARGE SCALE GENOMIC DNA]</scope>
    <source>
        <strain evidence="1">0111107301</strain>
        <tissue evidence="1">Whole body</tissue>
    </source>
</reference>
<dbReference type="Proteomes" id="UP000053105">
    <property type="component" value="Unassembled WGS sequence"/>
</dbReference>
<evidence type="ECO:0000313" key="2">
    <source>
        <dbReference type="Proteomes" id="UP000053105"/>
    </source>
</evidence>
<protein>
    <submittedName>
        <fullName evidence="1">Uncharacterized protein</fullName>
    </submittedName>
</protein>
<dbReference type="AlphaFoldDB" id="A0A0M9A7Q2"/>
<organism evidence="1 2">
    <name type="scientific">Melipona quadrifasciata</name>
    <dbReference type="NCBI Taxonomy" id="166423"/>
    <lineage>
        <taxon>Eukaryota</taxon>
        <taxon>Metazoa</taxon>
        <taxon>Ecdysozoa</taxon>
        <taxon>Arthropoda</taxon>
        <taxon>Hexapoda</taxon>
        <taxon>Insecta</taxon>
        <taxon>Pterygota</taxon>
        <taxon>Neoptera</taxon>
        <taxon>Endopterygota</taxon>
        <taxon>Hymenoptera</taxon>
        <taxon>Apocrita</taxon>
        <taxon>Aculeata</taxon>
        <taxon>Apoidea</taxon>
        <taxon>Anthophila</taxon>
        <taxon>Apidae</taxon>
        <taxon>Melipona</taxon>
    </lineage>
</organism>
<accession>A0A0M9A7Q2</accession>
<dbReference type="OrthoDB" id="6767711at2759"/>
<keyword evidence="2" id="KW-1185">Reference proteome</keyword>
<proteinExistence type="predicted"/>